<reference evidence="2" key="1">
    <citation type="journal article" date="2019" name="Int. J. Syst. Evol. Microbiol.">
        <title>The Global Catalogue of Microorganisms (GCM) 10K type strain sequencing project: providing services to taxonomists for standard genome sequencing and annotation.</title>
        <authorList>
            <consortium name="The Broad Institute Genomics Platform"/>
            <consortium name="The Broad Institute Genome Sequencing Center for Infectious Disease"/>
            <person name="Wu L."/>
            <person name="Ma J."/>
        </authorList>
    </citation>
    <scope>NUCLEOTIDE SEQUENCE [LARGE SCALE GENOMIC DNA]</scope>
    <source>
        <strain evidence="2">CCUG 43117</strain>
    </source>
</reference>
<proteinExistence type="predicted"/>
<sequence>MTNADPSQAGLCGSTQIGALRLGAQASYGSMQIETCRSIAVLGRGLAADYLAEVLCGRLQAANDLFGSNGFAFALLRRAADPERPDARPQREQCDDG</sequence>
<comment type="caution">
    <text evidence="1">The sequence shown here is derived from an EMBL/GenBank/DDBJ whole genome shotgun (WGS) entry which is preliminary data.</text>
</comment>
<organism evidence="1 2">
    <name type="scientific">Bosea massiliensis</name>
    <dbReference type="NCBI Taxonomy" id="151419"/>
    <lineage>
        <taxon>Bacteria</taxon>
        <taxon>Pseudomonadati</taxon>
        <taxon>Pseudomonadota</taxon>
        <taxon>Alphaproteobacteria</taxon>
        <taxon>Hyphomicrobiales</taxon>
        <taxon>Boseaceae</taxon>
        <taxon>Bosea</taxon>
    </lineage>
</organism>
<accession>A0ABW0NUR1</accession>
<dbReference type="RefSeq" id="WP_068074970.1">
    <property type="nucleotide sequence ID" value="NZ_JBHSLU010000006.1"/>
</dbReference>
<dbReference type="EMBL" id="JBHSLU010000006">
    <property type="protein sequence ID" value="MFC5504241.1"/>
    <property type="molecule type" value="Genomic_DNA"/>
</dbReference>
<evidence type="ECO:0000313" key="1">
    <source>
        <dbReference type="EMBL" id="MFC5504241.1"/>
    </source>
</evidence>
<keyword evidence="2" id="KW-1185">Reference proteome</keyword>
<evidence type="ECO:0000313" key="2">
    <source>
        <dbReference type="Proteomes" id="UP001596060"/>
    </source>
</evidence>
<name>A0ABW0NUR1_9HYPH</name>
<protein>
    <submittedName>
        <fullName evidence="1">Uncharacterized protein</fullName>
    </submittedName>
</protein>
<gene>
    <name evidence="1" type="ORF">ACFPN9_03100</name>
</gene>
<dbReference type="Proteomes" id="UP001596060">
    <property type="component" value="Unassembled WGS sequence"/>
</dbReference>